<dbReference type="EMBL" id="KN818269">
    <property type="protein sequence ID" value="KIL62565.1"/>
    <property type="molecule type" value="Genomic_DNA"/>
</dbReference>
<dbReference type="HOGENOM" id="CLU_1495801_0_0_1"/>
<name>A0A0C2SHG0_AMAMK</name>
<evidence type="ECO:0000313" key="3">
    <source>
        <dbReference type="Proteomes" id="UP000054549"/>
    </source>
</evidence>
<sequence length="180" mass="19776">MSKSGIGTVPESTSPAFFRLEPAQSLSSSGEARLTLNHVAETEPFLANQRRSWVSRRKSRKKDPPWKKFVTVFKINPPVDSSASSSGSETPSPQLGMQQTMPSYFPSPSTPPVDESGSMLVPASFDLHSNAAEEGRLRYPEASSLEQDIKQDPEFNEQLWTIANVLLSPGYRSLPDHRGG</sequence>
<dbReference type="OrthoDB" id="3066349at2759"/>
<proteinExistence type="predicted"/>
<dbReference type="InParanoid" id="A0A0C2SHG0"/>
<evidence type="ECO:0000256" key="1">
    <source>
        <dbReference type="SAM" id="MobiDB-lite"/>
    </source>
</evidence>
<evidence type="ECO:0000313" key="2">
    <source>
        <dbReference type="EMBL" id="KIL62565.1"/>
    </source>
</evidence>
<keyword evidence="3" id="KW-1185">Reference proteome</keyword>
<reference evidence="2 3" key="1">
    <citation type="submission" date="2014-04" db="EMBL/GenBank/DDBJ databases">
        <title>Evolutionary Origins and Diversification of the Mycorrhizal Mutualists.</title>
        <authorList>
            <consortium name="DOE Joint Genome Institute"/>
            <consortium name="Mycorrhizal Genomics Consortium"/>
            <person name="Kohler A."/>
            <person name="Kuo A."/>
            <person name="Nagy L.G."/>
            <person name="Floudas D."/>
            <person name="Copeland A."/>
            <person name="Barry K.W."/>
            <person name="Cichocki N."/>
            <person name="Veneault-Fourrey C."/>
            <person name="LaButti K."/>
            <person name="Lindquist E.A."/>
            <person name="Lipzen A."/>
            <person name="Lundell T."/>
            <person name="Morin E."/>
            <person name="Murat C."/>
            <person name="Riley R."/>
            <person name="Ohm R."/>
            <person name="Sun H."/>
            <person name="Tunlid A."/>
            <person name="Henrissat B."/>
            <person name="Grigoriev I.V."/>
            <person name="Hibbett D.S."/>
            <person name="Martin F."/>
        </authorList>
    </citation>
    <scope>NUCLEOTIDE SEQUENCE [LARGE SCALE GENOMIC DNA]</scope>
    <source>
        <strain evidence="2 3">Koide BX008</strain>
    </source>
</reference>
<feature type="compositionally biased region" description="Low complexity" evidence="1">
    <location>
        <begin position="77"/>
        <end position="93"/>
    </location>
</feature>
<accession>A0A0C2SHG0</accession>
<gene>
    <name evidence="2" type="ORF">M378DRAFT_179654</name>
</gene>
<dbReference type="Proteomes" id="UP000054549">
    <property type="component" value="Unassembled WGS sequence"/>
</dbReference>
<protein>
    <submittedName>
        <fullName evidence="2">Uncharacterized protein</fullName>
    </submittedName>
</protein>
<feature type="region of interest" description="Disordered" evidence="1">
    <location>
        <begin position="77"/>
        <end position="120"/>
    </location>
</feature>
<dbReference type="AlphaFoldDB" id="A0A0C2SHG0"/>
<organism evidence="2 3">
    <name type="scientific">Amanita muscaria (strain Koide BX008)</name>
    <dbReference type="NCBI Taxonomy" id="946122"/>
    <lineage>
        <taxon>Eukaryota</taxon>
        <taxon>Fungi</taxon>
        <taxon>Dikarya</taxon>
        <taxon>Basidiomycota</taxon>
        <taxon>Agaricomycotina</taxon>
        <taxon>Agaricomycetes</taxon>
        <taxon>Agaricomycetidae</taxon>
        <taxon>Agaricales</taxon>
        <taxon>Pluteineae</taxon>
        <taxon>Amanitaceae</taxon>
        <taxon>Amanita</taxon>
    </lineage>
</organism>